<feature type="compositionally biased region" description="Basic and acidic residues" evidence="1">
    <location>
        <begin position="230"/>
        <end position="242"/>
    </location>
</feature>
<protein>
    <submittedName>
        <fullName evidence="3">Arf-GAP domain-containing protein</fullName>
    </submittedName>
</protein>
<dbReference type="Proteomes" id="UP000887574">
    <property type="component" value="Unplaced"/>
</dbReference>
<reference evidence="3" key="1">
    <citation type="submission" date="2022-11" db="UniProtKB">
        <authorList>
            <consortium name="WormBaseParasite"/>
        </authorList>
    </citation>
    <scope>IDENTIFICATION</scope>
</reference>
<evidence type="ECO:0000313" key="2">
    <source>
        <dbReference type="Proteomes" id="UP000887574"/>
    </source>
</evidence>
<dbReference type="AlphaFoldDB" id="A0A915ESV5"/>
<accession>A0A915ESV5</accession>
<keyword evidence="2" id="KW-1185">Reference proteome</keyword>
<evidence type="ECO:0000313" key="3">
    <source>
        <dbReference type="WBParaSite" id="jg8601"/>
    </source>
</evidence>
<dbReference type="WBParaSite" id="jg8601">
    <property type="protein sequence ID" value="jg8601"/>
    <property type="gene ID" value="jg8601"/>
</dbReference>
<feature type="region of interest" description="Disordered" evidence="1">
    <location>
        <begin position="224"/>
        <end position="245"/>
    </location>
</feature>
<proteinExistence type="predicted"/>
<name>A0A915ESV5_9BILA</name>
<evidence type="ECO:0000256" key="1">
    <source>
        <dbReference type="SAM" id="MobiDB-lite"/>
    </source>
</evidence>
<organism evidence="2 3">
    <name type="scientific">Ditylenchus dipsaci</name>
    <dbReference type="NCBI Taxonomy" id="166011"/>
    <lineage>
        <taxon>Eukaryota</taxon>
        <taxon>Metazoa</taxon>
        <taxon>Ecdysozoa</taxon>
        <taxon>Nematoda</taxon>
        <taxon>Chromadorea</taxon>
        <taxon>Rhabditida</taxon>
        <taxon>Tylenchina</taxon>
        <taxon>Tylenchomorpha</taxon>
        <taxon>Sphaerularioidea</taxon>
        <taxon>Anguinidae</taxon>
        <taxon>Anguininae</taxon>
        <taxon>Ditylenchus</taxon>
    </lineage>
</organism>
<sequence>MLPQLPCPTPETAPLCQNHIYLTCVVLGAKKAGFGAQKIKLNFTDAEQKANEFDKERETFAKLTLREDTVAEVKGSGPAESASLASKFMVKECNDKKAQEKIKEASKDPTKSKIVDRLGISGGMGRGVSHSITSGIRTIQQENVSKGHSKKSNIDSFNVDDWEVIKDERSSLKKSSFDDNFFSTPATKEEEINDEFFDAWDKPSSKNEKSFVSSKTTSRAATIASPVSEEAVKKREEMDYETRSNLSKFEGQKSIGSADFYTEHVPEMADIKDSVKHGVSKVAGKISDLGSSVSSYLSDRY</sequence>